<keyword evidence="3" id="KW-0560">Oxidoreductase</keyword>
<dbReference type="AlphaFoldDB" id="A0AAD6QB34"/>
<accession>A0AAD6QB34</accession>
<name>A0AAD6QB34_9ROSI</name>
<dbReference type="GO" id="GO:0009807">
    <property type="term" value="P:lignan biosynthetic process"/>
    <property type="evidence" value="ECO:0007669"/>
    <property type="project" value="UniProtKB-ARBA"/>
</dbReference>
<sequence>MASKILFIGGTGYIGKFIVEASAKAGHPTFVLVRESTLSNPAKSAVINNFKNLGVNFLVGDLFDHESLVKVIKQVDVVISTVGHAQLIEQDRIIAAIKEAGNVKRFFPSEFGNDVDRVNAVEPARSAFATKANIRRAIEAEGIPYTYVSSNFFSGYFLVSFNQPGATAPPRDKVIILGDGNPKAVFNKEDDIATYTIKTVDDPRALNKILYIKPPANTISFNDLVSLWEKKIGKTLERIYVPEEQLLKNIQEASVPLNVVLSIGHSVFVKGDHTNFEIEPSFGVEASELYPDVKYTTVDEYLNQFVLLHGDLFDHESLVVKAKRQVDVVISDINRSLLGDQVKIIDAIKEAGNVKPGATAALRDKVVILGDGNPKAVFNAEDDIATYLSEQWMIQEPRTRSSTLSPHSTSFHSTIVSLWLKKMGKPLKRIHVQEEQLLKDIHPMAAKSKILFIGGTGYIGKFIVEASAKAGHPTFALVRKSSLSSPAKSIVINNFKNLGVNFLTGDLFDHESLVKAIKQVDVVISAVGHSQLGNQDRIITAIKEAGNVKRFFPSEFGNDVDRVHAVEPVKSAYAHKVKLRRVLEAEGIPYTIVSNNFFAGYFLPTLNQIGVTAAPRDKVVIWGDGNPKAVFNVENDIGTYTIRAVDDPRALNKILYIRPPANTISFNDLVSLWERKIGKTLERIYIPEEQLLKNIQEAPFPDSVELALFHCVFVKGDHTNFKIEPSFGVEASELYPDVKYTTVEEYLDQFKTNDNLPRP</sequence>
<dbReference type="Gene3D" id="3.40.50.720">
    <property type="entry name" value="NAD(P)-binding Rossmann-like Domain"/>
    <property type="match status" value="2"/>
</dbReference>
<dbReference type="InterPro" id="IPR008030">
    <property type="entry name" value="NmrA-like"/>
</dbReference>
<keyword evidence="6" id="KW-1185">Reference proteome</keyword>
<comment type="caution">
    <text evidence="5">The sequence shown here is derived from an EMBL/GenBank/DDBJ whole genome shotgun (WGS) entry which is preliminary data.</text>
</comment>
<feature type="domain" description="NmrA-like" evidence="4">
    <location>
        <begin position="2"/>
        <end position="302"/>
    </location>
</feature>
<evidence type="ECO:0000256" key="1">
    <source>
        <dbReference type="ARBA" id="ARBA00005725"/>
    </source>
</evidence>
<protein>
    <recommendedName>
        <fullName evidence="4">NmrA-like domain-containing protein</fullName>
    </recommendedName>
</protein>
<dbReference type="Proteomes" id="UP001164929">
    <property type="component" value="Chromosome 9"/>
</dbReference>
<feature type="domain" description="NmrA-like" evidence="4">
    <location>
        <begin position="307"/>
        <end position="355"/>
    </location>
</feature>
<dbReference type="InterPro" id="IPR050608">
    <property type="entry name" value="NmrA-type/Isoflavone_red_sf"/>
</dbReference>
<dbReference type="PANTHER" id="PTHR43349">
    <property type="entry name" value="PINORESINOL REDUCTASE-RELATED"/>
    <property type="match status" value="1"/>
</dbReference>
<organism evidence="5 6">
    <name type="scientific">Populus alba x Populus x berolinensis</name>
    <dbReference type="NCBI Taxonomy" id="444605"/>
    <lineage>
        <taxon>Eukaryota</taxon>
        <taxon>Viridiplantae</taxon>
        <taxon>Streptophyta</taxon>
        <taxon>Embryophyta</taxon>
        <taxon>Tracheophyta</taxon>
        <taxon>Spermatophyta</taxon>
        <taxon>Magnoliopsida</taxon>
        <taxon>eudicotyledons</taxon>
        <taxon>Gunneridae</taxon>
        <taxon>Pentapetalae</taxon>
        <taxon>rosids</taxon>
        <taxon>fabids</taxon>
        <taxon>Malpighiales</taxon>
        <taxon>Salicaceae</taxon>
        <taxon>Saliceae</taxon>
        <taxon>Populus</taxon>
    </lineage>
</organism>
<feature type="domain" description="NmrA-like" evidence="4">
    <location>
        <begin position="447"/>
        <end position="747"/>
    </location>
</feature>
<dbReference type="GO" id="GO:0016491">
    <property type="term" value="F:oxidoreductase activity"/>
    <property type="evidence" value="ECO:0007669"/>
    <property type="project" value="UniProtKB-KW"/>
</dbReference>
<evidence type="ECO:0000256" key="2">
    <source>
        <dbReference type="ARBA" id="ARBA00022857"/>
    </source>
</evidence>
<dbReference type="CDD" id="cd05259">
    <property type="entry name" value="PCBER_SDR_a"/>
    <property type="match status" value="2"/>
</dbReference>
<dbReference type="Pfam" id="PF05368">
    <property type="entry name" value="NmrA"/>
    <property type="match status" value="3"/>
</dbReference>
<comment type="similarity">
    <text evidence="1">Belongs to the NmrA-type oxidoreductase family. Isoflavone reductase subfamily.</text>
</comment>
<dbReference type="InterPro" id="IPR036291">
    <property type="entry name" value="NAD(P)-bd_dom_sf"/>
</dbReference>
<evidence type="ECO:0000259" key="4">
    <source>
        <dbReference type="Pfam" id="PF05368"/>
    </source>
</evidence>
<evidence type="ECO:0000256" key="3">
    <source>
        <dbReference type="ARBA" id="ARBA00023002"/>
    </source>
</evidence>
<dbReference type="EMBL" id="JAQIZT010000009">
    <property type="protein sequence ID" value="KAJ6985552.1"/>
    <property type="molecule type" value="Genomic_DNA"/>
</dbReference>
<dbReference type="InterPro" id="IPR045312">
    <property type="entry name" value="PCBER-like"/>
</dbReference>
<evidence type="ECO:0000313" key="5">
    <source>
        <dbReference type="EMBL" id="KAJ6985552.1"/>
    </source>
</evidence>
<evidence type="ECO:0000313" key="6">
    <source>
        <dbReference type="Proteomes" id="UP001164929"/>
    </source>
</evidence>
<reference evidence="5" key="1">
    <citation type="journal article" date="2023" name="Mol. Ecol. Resour.">
        <title>Chromosome-level genome assembly of a triploid poplar Populus alba 'Berolinensis'.</title>
        <authorList>
            <person name="Chen S."/>
            <person name="Yu Y."/>
            <person name="Wang X."/>
            <person name="Wang S."/>
            <person name="Zhang T."/>
            <person name="Zhou Y."/>
            <person name="He R."/>
            <person name="Meng N."/>
            <person name="Wang Y."/>
            <person name="Liu W."/>
            <person name="Liu Z."/>
            <person name="Liu J."/>
            <person name="Guo Q."/>
            <person name="Huang H."/>
            <person name="Sederoff R.R."/>
            <person name="Wang G."/>
            <person name="Qu G."/>
            <person name="Chen S."/>
        </authorList>
    </citation>
    <scope>NUCLEOTIDE SEQUENCE</scope>
    <source>
        <strain evidence="5">SC-2020</strain>
    </source>
</reference>
<dbReference type="SUPFAM" id="SSF51735">
    <property type="entry name" value="NAD(P)-binding Rossmann-fold domains"/>
    <property type="match status" value="3"/>
</dbReference>
<dbReference type="Gene3D" id="3.90.25.10">
    <property type="entry name" value="UDP-galactose 4-epimerase, domain 1"/>
    <property type="match status" value="3"/>
</dbReference>
<proteinExistence type="inferred from homology"/>
<dbReference type="PANTHER" id="PTHR43349:SF35">
    <property type="entry name" value="PHENYLCOUMARAN BENZYLIC ETHER REDUCTASE 1"/>
    <property type="match status" value="1"/>
</dbReference>
<keyword evidence="2" id="KW-0521">NADP</keyword>
<gene>
    <name evidence="5" type="ORF">NC653_023485</name>
</gene>